<proteinExistence type="inferred from homology"/>
<evidence type="ECO:0000259" key="4">
    <source>
        <dbReference type="Pfam" id="PF00884"/>
    </source>
</evidence>
<dbReference type="InterPro" id="IPR017850">
    <property type="entry name" value="Alkaline_phosphatase_core_sf"/>
</dbReference>
<dbReference type="InterPro" id="IPR025863">
    <property type="entry name" value="Choline_sulf_C_dom"/>
</dbReference>
<dbReference type="PROSITE" id="PS00149">
    <property type="entry name" value="SULFATASE_2"/>
    <property type="match status" value="1"/>
</dbReference>
<dbReference type="HOGENOM" id="CLU_006332_9_1_5"/>
<dbReference type="GO" id="GO:0005737">
    <property type="term" value="C:cytoplasm"/>
    <property type="evidence" value="ECO:0007669"/>
    <property type="project" value="TreeGrafter"/>
</dbReference>
<dbReference type="Gene3D" id="3.40.720.10">
    <property type="entry name" value="Alkaline Phosphatase, subunit A"/>
    <property type="match status" value="1"/>
</dbReference>
<dbReference type="FunFam" id="3.40.720.10:FF:000032">
    <property type="entry name" value="Choline sulfatase"/>
    <property type="match status" value="1"/>
</dbReference>
<dbReference type="InterPro" id="IPR017785">
    <property type="entry name" value="Choline-sulfatase"/>
</dbReference>
<evidence type="ECO:0000256" key="2">
    <source>
        <dbReference type="ARBA" id="ARBA00022723"/>
    </source>
</evidence>
<feature type="domain" description="Sulfatase N-terminal" evidence="4">
    <location>
        <begin position="12"/>
        <end position="356"/>
    </location>
</feature>
<gene>
    <name evidence="6" type="ORF">ISM_03645</name>
</gene>
<evidence type="ECO:0000256" key="3">
    <source>
        <dbReference type="ARBA" id="ARBA00022801"/>
    </source>
</evidence>
<keyword evidence="2" id="KW-0479">Metal-binding</keyword>
<name>A3SJ21_ROSNI</name>
<comment type="caution">
    <text evidence="6">The sequence shown here is derived from an EMBL/GenBank/DDBJ whole genome shotgun (WGS) entry which is preliminary data.</text>
</comment>
<evidence type="ECO:0000313" key="6">
    <source>
        <dbReference type="EMBL" id="EAP77352.1"/>
    </source>
</evidence>
<dbReference type="InterPro" id="IPR024607">
    <property type="entry name" value="Sulfatase_CS"/>
</dbReference>
<dbReference type="NCBIfam" id="TIGR03417">
    <property type="entry name" value="chol_sulfatase"/>
    <property type="match status" value="1"/>
</dbReference>
<organism evidence="6 7">
    <name type="scientific">Roseovarius nubinhibens (strain ATCC BAA-591 / DSM 15170 / ISM)</name>
    <dbReference type="NCBI Taxonomy" id="89187"/>
    <lineage>
        <taxon>Bacteria</taxon>
        <taxon>Pseudomonadati</taxon>
        <taxon>Pseudomonadota</taxon>
        <taxon>Alphaproteobacteria</taxon>
        <taxon>Rhodobacterales</taxon>
        <taxon>Roseobacteraceae</taxon>
        <taxon>Roseovarius</taxon>
    </lineage>
</organism>
<dbReference type="CDD" id="cd16032">
    <property type="entry name" value="choline-sulfatase"/>
    <property type="match status" value="1"/>
</dbReference>
<dbReference type="PANTHER" id="PTHR45953:SF1">
    <property type="entry name" value="IDURONATE 2-SULFATASE"/>
    <property type="match status" value="1"/>
</dbReference>
<dbReference type="RefSeq" id="WP_009812753.1">
    <property type="nucleotide sequence ID" value="NZ_CH724156.1"/>
</dbReference>
<dbReference type="OrthoDB" id="9795675at2"/>
<dbReference type="Pfam" id="PF12411">
    <property type="entry name" value="Choline_sulf_C"/>
    <property type="match status" value="1"/>
</dbReference>
<accession>A3SJ21</accession>
<dbReference type="Pfam" id="PF00884">
    <property type="entry name" value="Sulfatase"/>
    <property type="match status" value="1"/>
</dbReference>
<sequence>MSAAAKGTSRRPNIVVIMADQLAPHFTGAYGHQVAKTPHMDALAARGMRFDAAYCNAPLCAPSRFAFMSGQLISRIAAYDNASEFRATVPTFAHYLSALGYRTCLSGKMHFVGPDQKHGFQDRVTTDIYPSDFAWTPDWEAPDERIDKWYHNMQTVKESGCAIATFQTDYDDEVEFAARRWLIDRARDRAAGQEAPLCMVASFIHPHDPYVARPEWWDLYSDDEIELPEVLPLADHDPFSRRLMDGIEASYVPLSRDEVIRARRAYLANVSYFDSKIGALVKTLDETGELDNTVVIVTADHGDMLGERGLWYKMNFFEHSARVPLIMAGPGVVQGAAANACSLIDLLPSFLEIAGADESVLGEPVDGRSLMPLARGEADPQDEAISEYCAEMTAWPVFMIRRGDLKYIHCDGDPPQLYDLSVDPGERVNRVEDPDYACRARMFAEELAGRWDGEKLRADIIATQRSRRRLHAAMEAAGGESWDYNPPRDASQEYVRNHMDWTVAAARYRYPPLKETDK</sequence>
<evidence type="ECO:0000313" key="7">
    <source>
        <dbReference type="Proteomes" id="UP000005954"/>
    </source>
</evidence>
<dbReference type="AlphaFoldDB" id="A3SJ21"/>
<reference evidence="6 7" key="1">
    <citation type="submission" date="2005-12" db="EMBL/GenBank/DDBJ databases">
        <authorList>
            <person name="Moran M.A."/>
            <person name="Ferriera S."/>
            <person name="Johnson J."/>
            <person name="Kravitz S."/>
            <person name="Halpern A."/>
            <person name="Remington K."/>
            <person name="Beeson K."/>
            <person name="Tran B."/>
            <person name="Rogers Y.-H."/>
            <person name="Friedman R."/>
            <person name="Venter J.C."/>
        </authorList>
    </citation>
    <scope>NUCLEOTIDE SEQUENCE [LARGE SCALE GENOMIC DNA]</scope>
    <source>
        <strain evidence="7">ATCC BAA-591 / DSM 15170 / ISM</strain>
    </source>
</reference>
<dbReference type="GO" id="GO:0046872">
    <property type="term" value="F:metal ion binding"/>
    <property type="evidence" value="ECO:0007669"/>
    <property type="project" value="UniProtKB-KW"/>
</dbReference>
<dbReference type="Proteomes" id="UP000005954">
    <property type="component" value="Unassembled WGS sequence"/>
</dbReference>
<dbReference type="InterPro" id="IPR000917">
    <property type="entry name" value="Sulfatase_N"/>
</dbReference>
<dbReference type="GO" id="GO:0008484">
    <property type="term" value="F:sulfuric ester hydrolase activity"/>
    <property type="evidence" value="ECO:0007669"/>
    <property type="project" value="TreeGrafter"/>
</dbReference>
<protein>
    <submittedName>
        <fullName evidence="6">Sulfatase</fullName>
    </submittedName>
</protein>
<dbReference type="STRING" id="89187.ISM_03645"/>
<dbReference type="eggNOG" id="COG3119">
    <property type="taxonomic scope" value="Bacteria"/>
</dbReference>
<dbReference type="PANTHER" id="PTHR45953">
    <property type="entry name" value="IDURONATE 2-SULFATASE"/>
    <property type="match status" value="1"/>
</dbReference>
<keyword evidence="7" id="KW-1185">Reference proteome</keyword>
<dbReference type="SUPFAM" id="SSF53649">
    <property type="entry name" value="Alkaline phosphatase-like"/>
    <property type="match status" value="1"/>
</dbReference>
<dbReference type="EMBL" id="AALY01000001">
    <property type="protein sequence ID" value="EAP77352.1"/>
    <property type="molecule type" value="Genomic_DNA"/>
</dbReference>
<feature type="domain" description="Choline sulfatase enzyme C-terminal" evidence="5">
    <location>
        <begin position="459"/>
        <end position="510"/>
    </location>
</feature>
<comment type="similarity">
    <text evidence="1">Belongs to the sulfatase family.</text>
</comment>
<keyword evidence="3" id="KW-0378">Hydrolase</keyword>
<evidence type="ECO:0000256" key="1">
    <source>
        <dbReference type="ARBA" id="ARBA00008779"/>
    </source>
</evidence>
<evidence type="ECO:0000259" key="5">
    <source>
        <dbReference type="Pfam" id="PF12411"/>
    </source>
</evidence>